<organism evidence="6 7">
    <name type="scientific">Candidatus Fimiplasma intestinipullorum</name>
    <dbReference type="NCBI Taxonomy" id="2840825"/>
    <lineage>
        <taxon>Bacteria</taxon>
        <taxon>Bacillati</taxon>
        <taxon>Bacillota</taxon>
        <taxon>Clostridia</taxon>
        <taxon>Eubacteriales</taxon>
        <taxon>Candidatus Fimiplasma</taxon>
    </lineage>
</organism>
<proteinExistence type="inferred from homology"/>
<dbReference type="GO" id="GO:0016887">
    <property type="term" value="F:ATP hydrolysis activity"/>
    <property type="evidence" value="ECO:0007669"/>
    <property type="project" value="InterPro"/>
</dbReference>
<reference evidence="6" key="1">
    <citation type="submission" date="2020-10" db="EMBL/GenBank/DDBJ databases">
        <authorList>
            <person name="Gilroy R."/>
        </authorList>
    </citation>
    <scope>NUCLEOTIDE SEQUENCE</scope>
    <source>
        <strain evidence="6">CHK195-11698</strain>
    </source>
</reference>
<name>A0A9D1HP68_9FIRM</name>
<feature type="domain" description="ABC transporter" evidence="5">
    <location>
        <begin position="1"/>
        <end position="162"/>
    </location>
</feature>
<dbReference type="GO" id="GO:0005524">
    <property type="term" value="F:ATP binding"/>
    <property type="evidence" value="ECO:0007669"/>
    <property type="project" value="UniProtKB-KW"/>
</dbReference>
<dbReference type="EMBL" id="DVMJ01000076">
    <property type="protein sequence ID" value="HIU14175.1"/>
    <property type="molecule type" value="Genomic_DNA"/>
</dbReference>
<dbReference type="PROSITE" id="PS50893">
    <property type="entry name" value="ABC_TRANSPORTER_2"/>
    <property type="match status" value="1"/>
</dbReference>
<evidence type="ECO:0000313" key="6">
    <source>
        <dbReference type="EMBL" id="HIU14175.1"/>
    </source>
</evidence>
<evidence type="ECO:0000256" key="4">
    <source>
        <dbReference type="ARBA" id="ARBA00022840"/>
    </source>
</evidence>
<comment type="caution">
    <text evidence="6">The sequence shown here is derived from an EMBL/GenBank/DDBJ whole genome shotgun (WGS) entry which is preliminary data.</text>
</comment>
<keyword evidence="2" id="KW-0813">Transport</keyword>
<dbReference type="PANTHER" id="PTHR43776">
    <property type="entry name" value="TRANSPORT ATP-BINDING PROTEIN"/>
    <property type="match status" value="1"/>
</dbReference>
<dbReference type="PROSITE" id="PS00211">
    <property type="entry name" value="ABC_TRANSPORTER_1"/>
    <property type="match status" value="1"/>
</dbReference>
<protein>
    <submittedName>
        <fullName evidence="6">ATP-binding cassette domain-containing protein</fullName>
    </submittedName>
</protein>
<dbReference type="Pfam" id="PF00005">
    <property type="entry name" value="ABC_tran"/>
    <property type="match status" value="1"/>
</dbReference>
<dbReference type="Gene3D" id="3.40.50.300">
    <property type="entry name" value="P-loop containing nucleotide triphosphate hydrolases"/>
    <property type="match status" value="1"/>
</dbReference>
<dbReference type="InterPro" id="IPR050319">
    <property type="entry name" value="ABC_transp_ATP-bind"/>
</dbReference>
<evidence type="ECO:0000256" key="3">
    <source>
        <dbReference type="ARBA" id="ARBA00022741"/>
    </source>
</evidence>
<evidence type="ECO:0000259" key="5">
    <source>
        <dbReference type="PROSITE" id="PS50893"/>
    </source>
</evidence>
<dbReference type="SUPFAM" id="SSF52540">
    <property type="entry name" value="P-loop containing nucleoside triphosphate hydrolases"/>
    <property type="match status" value="1"/>
</dbReference>
<comment type="similarity">
    <text evidence="1">Belongs to the ABC transporter superfamily.</text>
</comment>
<sequence length="166" mass="18990">MKSRELYQIVQMIFQQPGASFDPRRTIEKSLQEGIKTPVQWETLLAQCQLDPSLLKRYPHELSGGQCQRAAIARALLHQPELLILDEATSALDLITQKAIMELLMEIQRTTHMSYLLITHDFNLVHHYCTRVVVMHEGMVVESGNTEDILNHPIDPYTKALIKAMV</sequence>
<dbReference type="InterPro" id="IPR003439">
    <property type="entry name" value="ABC_transporter-like_ATP-bd"/>
</dbReference>
<evidence type="ECO:0000256" key="2">
    <source>
        <dbReference type="ARBA" id="ARBA00022448"/>
    </source>
</evidence>
<dbReference type="Proteomes" id="UP000824175">
    <property type="component" value="Unassembled WGS sequence"/>
</dbReference>
<dbReference type="InterPro" id="IPR017871">
    <property type="entry name" value="ABC_transporter-like_CS"/>
</dbReference>
<evidence type="ECO:0000313" key="7">
    <source>
        <dbReference type="Proteomes" id="UP000824175"/>
    </source>
</evidence>
<gene>
    <name evidence="6" type="ORF">IAD15_08920</name>
</gene>
<dbReference type="InterPro" id="IPR027417">
    <property type="entry name" value="P-loop_NTPase"/>
</dbReference>
<accession>A0A9D1HP68</accession>
<evidence type="ECO:0000256" key="1">
    <source>
        <dbReference type="ARBA" id="ARBA00005417"/>
    </source>
</evidence>
<dbReference type="AlphaFoldDB" id="A0A9D1HP68"/>
<keyword evidence="3" id="KW-0547">Nucleotide-binding</keyword>
<reference evidence="6" key="2">
    <citation type="journal article" date="2021" name="PeerJ">
        <title>Extensive microbial diversity within the chicken gut microbiome revealed by metagenomics and culture.</title>
        <authorList>
            <person name="Gilroy R."/>
            <person name="Ravi A."/>
            <person name="Getino M."/>
            <person name="Pursley I."/>
            <person name="Horton D.L."/>
            <person name="Alikhan N.F."/>
            <person name="Baker D."/>
            <person name="Gharbi K."/>
            <person name="Hall N."/>
            <person name="Watson M."/>
            <person name="Adriaenssens E.M."/>
            <person name="Foster-Nyarko E."/>
            <person name="Jarju S."/>
            <person name="Secka A."/>
            <person name="Antonio M."/>
            <person name="Oren A."/>
            <person name="Chaudhuri R.R."/>
            <person name="La Ragione R."/>
            <person name="Hildebrand F."/>
            <person name="Pallen M.J."/>
        </authorList>
    </citation>
    <scope>NUCLEOTIDE SEQUENCE</scope>
    <source>
        <strain evidence="6">CHK195-11698</strain>
    </source>
</reference>
<dbReference type="PANTHER" id="PTHR43776:SF7">
    <property type="entry name" value="D,D-DIPEPTIDE TRANSPORT ATP-BINDING PROTEIN DDPF-RELATED"/>
    <property type="match status" value="1"/>
</dbReference>
<keyword evidence="4 6" id="KW-0067">ATP-binding</keyword>